<comment type="pathway">
    <text evidence="9">Protein modification; lipoprotein biosynthesis (signal peptide cleavage).</text>
</comment>
<feature type="transmembrane region" description="Helical" evidence="9">
    <location>
        <begin position="115"/>
        <end position="137"/>
    </location>
</feature>
<accession>A0A3D8IT34</accession>
<keyword evidence="6 9" id="KW-0378">Hydrolase</keyword>
<proteinExistence type="inferred from homology"/>
<dbReference type="PRINTS" id="PR00781">
    <property type="entry name" value="LIPOSIGPTASE"/>
</dbReference>
<dbReference type="GO" id="GO:0005886">
    <property type="term" value="C:plasma membrane"/>
    <property type="evidence" value="ECO:0007669"/>
    <property type="project" value="UniProtKB-SubCell"/>
</dbReference>
<dbReference type="EMBL" id="NXLT01000002">
    <property type="protein sequence ID" value="RDU68106.1"/>
    <property type="molecule type" value="Genomic_DNA"/>
</dbReference>
<evidence type="ECO:0000256" key="4">
    <source>
        <dbReference type="ARBA" id="ARBA00022692"/>
    </source>
</evidence>
<evidence type="ECO:0000313" key="11">
    <source>
        <dbReference type="EMBL" id="RDU68106.1"/>
    </source>
</evidence>
<keyword evidence="7 9" id="KW-1133">Transmembrane helix</keyword>
<evidence type="ECO:0000256" key="7">
    <source>
        <dbReference type="ARBA" id="ARBA00022989"/>
    </source>
</evidence>
<comment type="caution">
    <text evidence="11">The sequence shown here is derived from an EMBL/GenBank/DDBJ whole genome shotgun (WGS) entry which is preliminary data.</text>
</comment>
<keyword evidence="8 9" id="KW-0472">Membrane</keyword>
<comment type="similarity">
    <text evidence="1 9 10">Belongs to the peptidase A8 family.</text>
</comment>
<dbReference type="AlphaFoldDB" id="A0A3D8IT34"/>
<evidence type="ECO:0000256" key="5">
    <source>
        <dbReference type="ARBA" id="ARBA00022750"/>
    </source>
</evidence>
<keyword evidence="2 9" id="KW-1003">Cell membrane</keyword>
<dbReference type="InterPro" id="IPR001872">
    <property type="entry name" value="Peptidase_A8"/>
</dbReference>
<keyword evidence="4 9" id="KW-0812">Transmembrane</keyword>
<keyword evidence="11" id="KW-0449">Lipoprotein</keyword>
<keyword evidence="5 9" id="KW-0064">Aspartyl protease</keyword>
<evidence type="ECO:0000256" key="2">
    <source>
        <dbReference type="ARBA" id="ARBA00022475"/>
    </source>
</evidence>
<protein>
    <recommendedName>
        <fullName evidence="9">Lipoprotein signal peptidase</fullName>
        <ecNumber evidence="9">3.4.23.36</ecNumber>
    </recommendedName>
    <alternativeName>
        <fullName evidence="9">Prolipoprotein signal peptidase</fullName>
    </alternativeName>
    <alternativeName>
        <fullName evidence="9">Signal peptidase II</fullName>
        <shortName evidence="9">SPase II</shortName>
    </alternativeName>
</protein>
<evidence type="ECO:0000256" key="8">
    <source>
        <dbReference type="ARBA" id="ARBA00023136"/>
    </source>
</evidence>
<comment type="function">
    <text evidence="9">This protein specifically catalyzes the removal of signal peptides from prolipoproteins.</text>
</comment>
<feature type="active site" evidence="9">
    <location>
        <position position="122"/>
    </location>
</feature>
<dbReference type="UniPathway" id="UPA00665"/>
<evidence type="ECO:0000256" key="1">
    <source>
        <dbReference type="ARBA" id="ARBA00006139"/>
    </source>
</evidence>
<evidence type="ECO:0000256" key="9">
    <source>
        <dbReference type="HAMAP-Rule" id="MF_00161"/>
    </source>
</evidence>
<organism evidence="11 12">
    <name type="scientific">Helicobacter equorum</name>
    <dbReference type="NCBI Taxonomy" id="361872"/>
    <lineage>
        <taxon>Bacteria</taxon>
        <taxon>Pseudomonadati</taxon>
        <taxon>Campylobacterota</taxon>
        <taxon>Epsilonproteobacteria</taxon>
        <taxon>Campylobacterales</taxon>
        <taxon>Helicobacteraceae</taxon>
        <taxon>Helicobacter</taxon>
    </lineage>
</organism>
<dbReference type="Proteomes" id="UP000256514">
    <property type="component" value="Unassembled WGS sequence"/>
</dbReference>
<evidence type="ECO:0000313" key="12">
    <source>
        <dbReference type="Proteomes" id="UP000256514"/>
    </source>
</evidence>
<reference evidence="11 12" key="1">
    <citation type="submission" date="2018-04" db="EMBL/GenBank/DDBJ databases">
        <title>Novel Campyloabacter and Helicobacter Species and Strains.</title>
        <authorList>
            <person name="Mannion A.J."/>
            <person name="Shen Z."/>
            <person name="Fox J.G."/>
        </authorList>
    </citation>
    <scope>NUCLEOTIDE SEQUENCE [LARGE SCALE GENOMIC DNA]</scope>
    <source>
        <strain evidence="11 12">MIT 12-6600</strain>
    </source>
</reference>
<dbReference type="HAMAP" id="MF_00161">
    <property type="entry name" value="LspA"/>
    <property type="match status" value="1"/>
</dbReference>
<dbReference type="PANTHER" id="PTHR33695">
    <property type="entry name" value="LIPOPROTEIN SIGNAL PEPTIDASE"/>
    <property type="match status" value="1"/>
</dbReference>
<sequence length="143" mass="16027">MFGIGIGIFGVDQWLKYVFLQGFSFDSYVITLGGNALVYNDGVAFSMFAFLGIYLKYIQSIILVALCGLIIYGGFIERHYVPFGLILGAGASNVLDRFIHGGVVDYVFWHYGFEFAIFNFADVMIDVGVVLLVWQAWRAPRKP</sequence>
<evidence type="ECO:0000256" key="6">
    <source>
        <dbReference type="ARBA" id="ARBA00022801"/>
    </source>
</evidence>
<dbReference type="Pfam" id="PF01252">
    <property type="entry name" value="Peptidase_A8"/>
    <property type="match status" value="1"/>
</dbReference>
<name>A0A3D8IT34_9HELI</name>
<comment type="catalytic activity">
    <reaction evidence="9">
        <text>Release of signal peptides from bacterial membrane prolipoproteins. Hydrolyzes -Xaa-Yaa-Zaa-|-(S,diacylglyceryl)Cys-, in which Xaa is hydrophobic (preferably Leu), and Yaa (Ala or Ser) and Zaa (Gly or Ala) have small, neutral side chains.</text>
        <dbReference type="EC" id="3.4.23.36"/>
    </reaction>
</comment>
<feature type="transmembrane region" description="Helical" evidence="9">
    <location>
        <begin position="79"/>
        <end position="95"/>
    </location>
</feature>
<dbReference type="GO" id="GO:0004190">
    <property type="term" value="F:aspartic-type endopeptidase activity"/>
    <property type="evidence" value="ECO:0007669"/>
    <property type="project" value="UniProtKB-UniRule"/>
</dbReference>
<dbReference type="NCBIfam" id="TIGR00077">
    <property type="entry name" value="lspA"/>
    <property type="match status" value="1"/>
</dbReference>
<dbReference type="OrthoDB" id="9810259at2"/>
<gene>
    <name evidence="9" type="primary">lspA</name>
    <name evidence="11" type="ORF">CQA54_03600</name>
</gene>
<keyword evidence="12" id="KW-1185">Reference proteome</keyword>
<dbReference type="EC" id="3.4.23.36" evidence="9"/>
<feature type="transmembrane region" description="Helical" evidence="9">
    <location>
        <begin position="47"/>
        <end position="72"/>
    </location>
</feature>
<dbReference type="PANTHER" id="PTHR33695:SF1">
    <property type="entry name" value="LIPOPROTEIN SIGNAL PEPTIDASE"/>
    <property type="match status" value="1"/>
</dbReference>
<dbReference type="GO" id="GO:0006508">
    <property type="term" value="P:proteolysis"/>
    <property type="evidence" value="ECO:0007669"/>
    <property type="project" value="UniProtKB-KW"/>
</dbReference>
<feature type="active site" evidence="9">
    <location>
        <position position="105"/>
    </location>
</feature>
<comment type="subcellular location">
    <subcellularLocation>
        <location evidence="9">Cell membrane</location>
        <topology evidence="9">Multi-pass membrane protein</topology>
    </subcellularLocation>
</comment>
<comment type="caution">
    <text evidence="9">Lacks conserved residue(s) required for the propagation of feature annotation.</text>
</comment>
<evidence type="ECO:0000256" key="10">
    <source>
        <dbReference type="RuleBase" id="RU004181"/>
    </source>
</evidence>
<keyword evidence="3 9" id="KW-0645">Protease</keyword>
<evidence type="ECO:0000256" key="3">
    <source>
        <dbReference type="ARBA" id="ARBA00022670"/>
    </source>
</evidence>